<evidence type="ECO:0000313" key="3">
    <source>
        <dbReference type="EMBL" id="MDQ0543979.1"/>
    </source>
</evidence>
<name>A0AAJ1TSE6_9HYPH</name>
<dbReference type="InterPro" id="IPR001173">
    <property type="entry name" value="Glyco_trans_2-like"/>
</dbReference>
<dbReference type="Proteomes" id="UP001223420">
    <property type="component" value="Unassembled WGS sequence"/>
</dbReference>
<keyword evidence="1" id="KW-0812">Transmembrane</keyword>
<comment type="caution">
    <text evidence="3">The sequence shown here is derived from an EMBL/GenBank/DDBJ whole genome shotgun (WGS) entry which is preliminary data.</text>
</comment>
<dbReference type="PANTHER" id="PTHR43685:SF2">
    <property type="entry name" value="GLYCOSYLTRANSFERASE 2-LIKE DOMAIN-CONTAINING PROTEIN"/>
    <property type="match status" value="1"/>
</dbReference>
<organism evidence="3 4">
    <name type="scientific">Methylobacterium brachiatum</name>
    <dbReference type="NCBI Taxonomy" id="269660"/>
    <lineage>
        <taxon>Bacteria</taxon>
        <taxon>Pseudomonadati</taxon>
        <taxon>Pseudomonadota</taxon>
        <taxon>Alphaproteobacteria</taxon>
        <taxon>Hyphomicrobiales</taxon>
        <taxon>Methylobacteriaceae</taxon>
        <taxon>Methylobacterium</taxon>
    </lineage>
</organism>
<evidence type="ECO:0000313" key="4">
    <source>
        <dbReference type="Proteomes" id="UP001223420"/>
    </source>
</evidence>
<accession>A0AAJ1TSE6</accession>
<protein>
    <submittedName>
        <fullName evidence="3">GT2 family glycosyltransferase</fullName>
    </submittedName>
</protein>
<dbReference type="AlphaFoldDB" id="A0AAJ1TSE6"/>
<feature type="transmembrane region" description="Helical" evidence="1">
    <location>
        <begin position="282"/>
        <end position="304"/>
    </location>
</feature>
<dbReference type="SUPFAM" id="SSF53448">
    <property type="entry name" value="Nucleotide-diphospho-sugar transferases"/>
    <property type="match status" value="1"/>
</dbReference>
<gene>
    <name evidence="3" type="ORF">QO001_002908</name>
</gene>
<keyword evidence="1" id="KW-1133">Transmembrane helix</keyword>
<dbReference type="Gene3D" id="3.90.550.10">
    <property type="entry name" value="Spore Coat Polysaccharide Biosynthesis Protein SpsA, Chain A"/>
    <property type="match status" value="1"/>
</dbReference>
<dbReference type="EMBL" id="JAUSWL010000004">
    <property type="protein sequence ID" value="MDQ0543979.1"/>
    <property type="molecule type" value="Genomic_DNA"/>
</dbReference>
<evidence type="ECO:0000259" key="2">
    <source>
        <dbReference type="Pfam" id="PF00535"/>
    </source>
</evidence>
<sequence>MSPMRLCLCICTCERPAGLAQLLTAIDRQRLGGRADAALRILVVDNGRSDAAIPVVEAYRAEGRFPITYVREPVRGLAAVRNRSLDAAATLGADWIALIDDDEVPDPDWLRSLLDTARRTGVAACVGPVVPLFERVPPAWAVAGGFFAKTLPVRDGLVTDGYTANALLDLRVVRALGLSFDMRFNTMGGEDTFFFRALLLAGHRIAWAPDAIVYDSIPAHRMRVRWLLARWYRSGSVEAYLGRLRPETVSGRLTNAARGLARLGGGLARLAIAGLSLRPATLIGGFYTLCRGAGLLAAVLGLSYREYHPSRHR</sequence>
<dbReference type="Pfam" id="PF00535">
    <property type="entry name" value="Glycos_transf_2"/>
    <property type="match status" value="1"/>
</dbReference>
<dbReference type="InterPro" id="IPR029044">
    <property type="entry name" value="Nucleotide-diphossugar_trans"/>
</dbReference>
<feature type="domain" description="Glycosyltransferase 2-like" evidence="2">
    <location>
        <begin position="8"/>
        <end position="173"/>
    </location>
</feature>
<dbReference type="InterPro" id="IPR050834">
    <property type="entry name" value="Glycosyltransf_2"/>
</dbReference>
<proteinExistence type="predicted"/>
<dbReference type="PANTHER" id="PTHR43685">
    <property type="entry name" value="GLYCOSYLTRANSFERASE"/>
    <property type="match status" value="1"/>
</dbReference>
<keyword evidence="1" id="KW-0472">Membrane</keyword>
<dbReference type="CDD" id="cd00761">
    <property type="entry name" value="Glyco_tranf_GTA_type"/>
    <property type="match status" value="1"/>
</dbReference>
<reference evidence="3" key="1">
    <citation type="submission" date="2023-07" db="EMBL/GenBank/DDBJ databases">
        <title>Genomic Encyclopedia of Type Strains, Phase IV (KMG-IV): sequencing the most valuable type-strain genomes for metagenomic binning, comparative biology and taxonomic classification.</title>
        <authorList>
            <person name="Goeker M."/>
        </authorList>
    </citation>
    <scope>NUCLEOTIDE SEQUENCE</scope>
    <source>
        <strain evidence="3">DSM 19569</strain>
    </source>
</reference>
<evidence type="ECO:0000256" key="1">
    <source>
        <dbReference type="SAM" id="Phobius"/>
    </source>
</evidence>